<keyword evidence="1" id="KW-0808">Transferase</keyword>
<dbReference type="PANTHER" id="PTHR30244">
    <property type="entry name" value="TRANSAMINASE"/>
    <property type="match status" value="1"/>
</dbReference>
<dbReference type="GO" id="GO:0099620">
    <property type="term" value="F:UDP-4-amino-4-deoxy-L-arabinose aminotransferase"/>
    <property type="evidence" value="ECO:0007669"/>
    <property type="project" value="UniProtKB-EC"/>
</dbReference>
<reference evidence="1" key="1">
    <citation type="submission" date="2019-08" db="EMBL/GenBank/DDBJ databases">
        <authorList>
            <person name="Kucharzyk K."/>
            <person name="Murdoch R.W."/>
            <person name="Higgins S."/>
            <person name="Loffler F."/>
        </authorList>
    </citation>
    <scope>NUCLEOTIDE SEQUENCE</scope>
</reference>
<dbReference type="AlphaFoldDB" id="A0A645FPM2"/>
<dbReference type="PANTHER" id="PTHR30244:SF34">
    <property type="entry name" value="DTDP-4-AMINO-4,6-DIDEOXYGALACTOSE TRANSAMINASE"/>
    <property type="match status" value="1"/>
</dbReference>
<proteinExistence type="predicted"/>
<dbReference type="SUPFAM" id="SSF53383">
    <property type="entry name" value="PLP-dependent transferases"/>
    <property type="match status" value="1"/>
</dbReference>
<dbReference type="EMBL" id="VSSQ01063320">
    <property type="protein sequence ID" value="MPN16371.1"/>
    <property type="molecule type" value="Genomic_DNA"/>
</dbReference>
<protein>
    <submittedName>
        <fullName evidence="1">UDP-4-amino-4-deoxy-L-arabinose--oxoglutarate aminotransferase</fullName>
        <ecNumber evidence="1">2.6.1.87</ecNumber>
    </submittedName>
</protein>
<dbReference type="Gene3D" id="3.90.1150.10">
    <property type="entry name" value="Aspartate Aminotransferase, domain 1"/>
    <property type="match status" value="1"/>
</dbReference>
<keyword evidence="1" id="KW-0032">Aminotransferase</keyword>
<dbReference type="InterPro" id="IPR015424">
    <property type="entry name" value="PyrdxlP-dep_Trfase"/>
</dbReference>
<organism evidence="1">
    <name type="scientific">bioreactor metagenome</name>
    <dbReference type="NCBI Taxonomy" id="1076179"/>
    <lineage>
        <taxon>unclassified sequences</taxon>
        <taxon>metagenomes</taxon>
        <taxon>ecological metagenomes</taxon>
    </lineage>
</organism>
<comment type="caution">
    <text evidence="1">The sequence shown here is derived from an EMBL/GenBank/DDBJ whole genome shotgun (WGS) entry which is preliminary data.</text>
</comment>
<dbReference type="InterPro" id="IPR015422">
    <property type="entry name" value="PyrdxlP-dep_Trfase_small"/>
</dbReference>
<dbReference type="EC" id="2.6.1.87" evidence="1"/>
<dbReference type="Pfam" id="PF01041">
    <property type="entry name" value="DegT_DnrJ_EryC1"/>
    <property type="match status" value="1"/>
</dbReference>
<dbReference type="GO" id="GO:0000271">
    <property type="term" value="P:polysaccharide biosynthetic process"/>
    <property type="evidence" value="ECO:0007669"/>
    <property type="project" value="TreeGrafter"/>
</dbReference>
<accession>A0A645FPM2</accession>
<sequence length="118" mass="13612">MLYRNELANVPEIRPLADPQGYDFKHAWHLFVVRVDTPKIGRDAFMTELKARNIGTGLHFRCAHLQKYYREEMGFRPGMLPATEYNSDRICSLPLFPDMTLDDVIDVVDAIKSVLAEK</sequence>
<dbReference type="GO" id="GO:0030170">
    <property type="term" value="F:pyridoxal phosphate binding"/>
    <property type="evidence" value="ECO:0007669"/>
    <property type="project" value="TreeGrafter"/>
</dbReference>
<dbReference type="InterPro" id="IPR000653">
    <property type="entry name" value="DegT/StrS_aminotransferase"/>
</dbReference>
<evidence type="ECO:0000313" key="1">
    <source>
        <dbReference type="EMBL" id="MPN16371.1"/>
    </source>
</evidence>
<gene>
    <name evidence="1" type="primary">arnB_24</name>
    <name evidence="1" type="ORF">SDC9_163710</name>
</gene>
<name>A0A645FPM2_9ZZZZ</name>